<evidence type="ECO:0000313" key="2">
    <source>
        <dbReference type="EMBL" id="KAK0160231.1"/>
    </source>
</evidence>
<dbReference type="PANTHER" id="PTHR31025">
    <property type="entry name" value="SI:CH211-196P9.1-RELATED"/>
    <property type="match status" value="1"/>
</dbReference>
<dbReference type="Proteomes" id="UP001168990">
    <property type="component" value="Unassembled WGS sequence"/>
</dbReference>
<evidence type="ECO:0000313" key="3">
    <source>
        <dbReference type="Proteomes" id="UP001168990"/>
    </source>
</evidence>
<evidence type="ECO:0000256" key="1">
    <source>
        <dbReference type="SAM" id="MobiDB-lite"/>
    </source>
</evidence>
<dbReference type="SUPFAM" id="SSF47769">
    <property type="entry name" value="SAM/Pointed domain"/>
    <property type="match status" value="1"/>
</dbReference>
<dbReference type="AlphaFoldDB" id="A0AA39F0S3"/>
<protein>
    <submittedName>
        <fullName evidence="2">Uncharacterized protein</fullName>
    </submittedName>
</protein>
<reference evidence="2" key="1">
    <citation type="journal article" date="2023" name="bioRxiv">
        <title>Scaffold-level genome assemblies of two parasitoid biocontrol wasps reveal the parthenogenesis mechanism and an associated novel virus.</title>
        <authorList>
            <person name="Inwood S."/>
            <person name="Skelly J."/>
            <person name="Guhlin J."/>
            <person name="Harrop T."/>
            <person name="Goldson S."/>
            <person name="Dearden P."/>
        </authorList>
    </citation>
    <scope>NUCLEOTIDE SEQUENCE</scope>
    <source>
        <strain evidence="2">Irish</strain>
        <tissue evidence="2">Whole body</tissue>
    </source>
</reference>
<dbReference type="InterPro" id="IPR013761">
    <property type="entry name" value="SAM/pointed_sf"/>
</dbReference>
<accession>A0AA39F0S3</accession>
<gene>
    <name evidence="2" type="ORF">PV328_007659</name>
</gene>
<dbReference type="EMBL" id="JAQQBS010001423">
    <property type="protein sequence ID" value="KAK0160231.1"/>
    <property type="molecule type" value="Genomic_DNA"/>
</dbReference>
<feature type="region of interest" description="Disordered" evidence="1">
    <location>
        <begin position="245"/>
        <end position="268"/>
    </location>
</feature>
<name>A0AA39F0S3_9HYME</name>
<feature type="compositionally biased region" description="Low complexity" evidence="1">
    <location>
        <begin position="254"/>
        <end position="264"/>
    </location>
</feature>
<proteinExistence type="predicted"/>
<reference evidence="2" key="2">
    <citation type="submission" date="2023-03" db="EMBL/GenBank/DDBJ databases">
        <authorList>
            <person name="Inwood S.N."/>
            <person name="Skelly J.G."/>
            <person name="Guhlin J."/>
            <person name="Harrop T.W.R."/>
            <person name="Goldson S.G."/>
            <person name="Dearden P.K."/>
        </authorList>
    </citation>
    <scope>NUCLEOTIDE SEQUENCE</scope>
    <source>
        <strain evidence="2">Irish</strain>
        <tissue evidence="2">Whole body</tissue>
    </source>
</reference>
<sequence length="584" mass="67388">MDEQLQNSQSSSSFFMNCSFASEISIDDDNPNIINTTSIASLLHEWELDPYIESFTRKGISSSDLLTVADNIFKDLISSADDRKKFFDQRQKWRDQHISALAIGENSQEIVEVEKSACNIFVKKNVLLSKLTPDRINGILETHGSLKILKANYNCEVGITENQSNKVVDHIVETLLATFGSDLWEDSHYKAIANCIIKIFPSETLEIYYIPRILKKESKDNKHRQTRGKVSDKFRNLKYMHEKLSRKTTKRNKSTTNESNSSKLPRLEDQSHCVKNSITWLEQNENPLNDLLCHWKVTAEYRYNFIRSKKDLSIDEILMTWPALKNSEHAPALIQQDFELIQKKIVLNDSSNDNVENREHLIHQWEKFIKIIREKSNCASSDYSQKLMRLIDENRTSNDSRVIAQLLLLPYLVAPRGKLSCANKSKKKKNNTISVRESLVVFIHDLKDIMKKQEALKNASDKQPIQPYIIAVGKDIETITKILVCVNEVQFQTSSALEAIDICFKLFFVLDAKYPDSSKHIWLLIQMGLYKLKTKGDSEPSITRMSALDFRLVDISYDTFRREFNNKTIDHTTSQSQKNDEQNT</sequence>
<organism evidence="2 3">
    <name type="scientific">Microctonus aethiopoides</name>
    <dbReference type="NCBI Taxonomy" id="144406"/>
    <lineage>
        <taxon>Eukaryota</taxon>
        <taxon>Metazoa</taxon>
        <taxon>Ecdysozoa</taxon>
        <taxon>Arthropoda</taxon>
        <taxon>Hexapoda</taxon>
        <taxon>Insecta</taxon>
        <taxon>Pterygota</taxon>
        <taxon>Neoptera</taxon>
        <taxon>Endopterygota</taxon>
        <taxon>Hymenoptera</taxon>
        <taxon>Apocrita</taxon>
        <taxon>Ichneumonoidea</taxon>
        <taxon>Braconidae</taxon>
        <taxon>Euphorinae</taxon>
        <taxon>Microctonus</taxon>
    </lineage>
</organism>
<dbReference type="PANTHER" id="PTHR31025:SF9">
    <property type="entry name" value="SI:DKEY-286J15.1"/>
    <property type="match status" value="1"/>
</dbReference>
<comment type="caution">
    <text evidence="2">The sequence shown here is derived from an EMBL/GenBank/DDBJ whole genome shotgun (WGS) entry which is preliminary data.</text>
</comment>
<keyword evidence="3" id="KW-1185">Reference proteome</keyword>